<dbReference type="PANTHER" id="PTHR35525:SF3">
    <property type="entry name" value="BLL6575 PROTEIN"/>
    <property type="match status" value="1"/>
</dbReference>
<gene>
    <name evidence="2" type="ORF">HAQ05_11660</name>
</gene>
<dbReference type="Gene3D" id="1.10.3300.10">
    <property type="entry name" value="Jann2411-like domain"/>
    <property type="match status" value="1"/>
</dbReference>
<name>A0ABR7Z1H9_9PSED</name>
<dbReference type="EMBL" id="JAAOCA010000013">
    <property type="protein sequence ID" value="MBD1599356.1"/>
    <property type="molecule type" value="Genomic_DNA"/>
</dbReference>
<feature type="domain" description="Zinc finger CGNR" evidence="1">
    <location>
        <begin position="145"/>
        <end position="188"/>
    </location>
</feature>
<dbReference type="Pfam" id="PF07336">
    <property type="entry name" value="ABATE"/>
    <property type="match status" value="1"/>
</dbReference>
<accession>A0ABR7Z1H9</accession>
<dbReference type="Pfam" id="PF11706">
    <property type="entry name" value="zf-CGNR"/>
    <property type="match status" value="1"/>
</dbReference>
<protein>
    <recommendedName>
        <fullName evidence="1">Zinc finger CGNR domain-containing protein</fullName>
    </recommendedName>
</protein>
<dbReference type="PANTHER" id="PTHR35525">
    <property type="entry name" value="BLL6575 PROTEIN"/>
    <property type="match status" value="1"/>
</dbReference>
<dbReference type="RefSeq" id="WP_190420631.1">
    <property type="nucleotide sequence ID" value="NZ_JAAOCA010000013.1"/>
</dbReference>
<dbReference type="InterPro" id="IPR021005">
    <property type="entry name" value="Znf_CGNR"/>
</dbReference>
<comment type="caution">
    <text evidence="2">The sequence shown here is derived from an EMBL/GenBank/DDBJ whole genome shotgun (WGS) entry which is preliminary data.</text>
</comment>
<dbReference type="SUPFAM" id="SSF160904">
    <property type="entry name" value="Jann2411-like"/>
    <property type="match status" value="1"/>
</dbReference>
<sequence length="192" mass="21439">MHQNPAEPFVIADHPVLDMLNTVSQVDGQAQDEWRSADDVLHWCERLGMTLALPATYNPGELLAQARTLREAVRALVCRRQAGEPADPAPLNGFLRHAASYPQVAWAADGGVTLYRVGGPPTLAQALAPMAEAAAQLLVEGDFRRVRQCQHPDCILWFYDRTKAQRRRWCSMALCGNRHKVAAHRNRQKLIN</sequence>
<dbReference type="InterPro" id="IPR023286">
    <property type="entry name" value="ABATE_dom_sf"/>
</dbReference>
<evidence type="ECO:0000313" key="3">
    <source>
        <dbReference type="Proteomes" id="UP000805841"/>
    </source>
</evidence>
<organism evidence="2 3">
    <name type="scientific">Pseudomonas typographi</name>
    <dbReference type="NCBI Taxonomy" id="2715964"/>
    <lineage>
        <taxon>Bacteria</taxon>
        <taxon>Pseudomonadati</taxon>
        <taxon>Pseudomonadota</taxon>
        <taxon>Gammaproteobacteria</taxon>
        <taxon>Pseudomonadales</taxon>
        <taxon>Pseudomonadaceae</taxon>
        <taxon>Pseudomonas</taxon>
    </lineage>
</organism>
<dbReference type="InterPro" id="IPR010852">
    <property type="entry name" value="ABATE"/>
</dbReference>
<dbReference type="Proteomes" id="UP000805841">
    <property type="component" value="Unassembled WGS sequence"/>
</dbReference>
<evidence type="ECO:0000259" key="1">
    <source>
        <dbReference type="Pfam" id="PF11706"/>
    </source>
</evidence>
<reference evidence="2 3" key="1">
    <citation type="journal article" date="2020" name="Insects">
        <title>Bacteria Belonging to Pseudomonas typographi sp. nov. from the Bark Beetle Ips typographus Have Genomic Potential to Aid in the Host Ecology.</title>
        <authorList>
            <person name="Peral-Aranega E."/>
            <person name="Saati-Santamaria Z."/>
            <person name="Kolarik M."/>
            <person name="Rivas R."/>
            <person name="Garcia-Fraile P."/>
        </authorList>
    </citation>
    <scope>NUCLEOTIDE SEQUENCE [LARGE SCALE GENOMIC DNA]</scope>
    <source>
        <strain evidence="2 3">CA3A</strain>
    </source>
</reference>
<keyword evidence="3" id="KW-1185">Reference proteome</keyword>
<proteinExistence type="predicted"/>
<evidence type="ECO:0000313" key="2">
    <source>
        <dbReference type="EMBL" id="MBD1599356.1"/>
    </source>
</evidence>